<comment type="caution">
    <text evidence="4">The sequence shown here is derived from an EMBL/GenBank/DDBJ whole genome shotgun (WGS) entry which is preliminary data.</text>
</comment>
<organism evidence="4 5">
    <name type="scientific">Terrimonas rubra</name>
    <dbReference type="NCBI Taxonomy" id="1035890"/>
    <lineage>
        <taxon>Bacteria</taxon>
        <taxon>Pseudomonadati</taxon>
        <taxon>Bacteroidota</taxon>
        <taxon>Chitinophagia</taxon>
        <taxon>Chitinophagales</taxon>
        <taxon>Chitinophagaceae</taxon>
        <taxon>Terrimonas</taxon>
    </lineage>
</organism>
<dbReference type="RefSeq" id="WP_386093608.1">
    <property type="nucleotide sequence ID" value="NZ_JBHUOZ010000001.1"/>
</dbReference>
<feature type="domain" description="NodB homology" evidence="3">
    <location>
        <begin position="28"/>
        <end position="210"/>
    </location>
</feature>
<dbReference type="CDD" id="cd10917">
    <property type="entry name" value="CE4_NodB_like_6s_7s"/>
    <property type="match status" value="1"/>
</dbReference>
<evidence type="ECO:0000259" key="3">
    <source>
        <dbReference type="PROSITE" id="PS51677"/>
    </source>
</evidence>
<accession>A0ABW6A288</accession>
<protein>
    <submittedName>
        <fullName evidence="4">Polysaccharide deacetylase family protein</fullName>
        <ecNumber evidence="4">3.-.-.-</ecNumber>
    </submittedName>
</protein>
<dbReference type="Gene3D" id="3.20.20.370">
    <property type="entry name" value="Glycoside hydrolase/deacetylase"/>
    <property type="match status" value="1"/>
</dbReference>
<evidence type="ECO:0000256" key="2">
    <source>
        <dbReference type="ARBA" id="ARBA00022801"/>
    </source>
</evidence>
<evidence type="ECO:0000313" key="5">
    <source>
        <dbReference type="Proteomes" id="UP001597511"/>
    </source>
</evidence>
<evidence type="ECO:0000256" key="1">
    <source>
        <dbReference type="ARBA" id="ARBA00022723"/>
    </source>
</evidence>
<dbReference type="InterPro" id="IPR050248">
    <property type="entry name" value="Polysacc_deacetylase_ArnD"/>
</dbReference>
<dbReference type="Pfam" id="PF01522">
    <property type="entry name" value="Polysacc_deac_1"/>
    <property type="match status" value="1"/>
</dbReference>
<sequence>MKKYFIKTPWWLKKIYSRYTWSLPTSEKILYLTFDDGPHATVTPFVLDTLQQYQAKATFFCIGKNVAEQHAVYKRILEEGHAVGNHTHNHYNGWKTDDQVYINNILEAAKWIDSHLFRPPYGRISGFQAKNLQQLSLNKSTQKTSIIMWDVLSADFDTTISGEDCLKHVIGKATKGSIIVFHDSEKAFPRLQYALPKTLAYFSEQGYSFRAITKVS</sequence>
<name>A0ABW6A288_9BACT</name>
<dbReference type="EMBL" id="JBHUOZ010000001">
    <property type="protein sequence ID" value="MFD2918098.1"/>
    <property type="molecule type" value="Genomic_DNA"/>
</dbReference>
<keyword evidence="5" id="KW-1185">Reference proteome</keyword>
<dbReference type="Proteomes" id="UP001597511">
    <property type="component" value="Unassembled WGS sequence"/>
</dbReference>
<reference evidence="5" key="1">
    <citation type="journal article" date="2019" name="Int. J. Syst. Evol. Microbiol.">
        <title>The Global Catalogue of Microorganisms (GCM) 10K type strain sequencing project: providing services to taxonomists for standard genome sequencing and annotation.</title>
        <authorList>
            <consortium name="The Broad Institute Genomics Platform"/>
            <consortium name="The Broad Institute Genome Sequencing Center for Infectious Disease"/>
            <person name="Wu L."/>
            <person name="Ma J."/>
        </authorList>
    </citation>
    <scope>NUCLEOTIDE SEQUENCE [LARGE SCALE GENOMIC DNA]</scope>
    <source>
        <strain evidence="5">KCTC 23299</strain>
    </source>
</reference>
<evidence type="ECO:0000313" key="4">
    <source>
        <dbReference type="EMBL" id="MFD2918098.1"/>
    </source>
</evidence>
<keyword evidence="1" id="KW-0479">Metal-binding</keyword>
<dbReference type="PROSITE" id="PS51677">
    <property type="entry name" value="NODB"/>
    <property type="match status" value="1"/>
</dbReference>
<dbReference type="InterPro" id="IPR002509">
    <property type="entry name" value="NODB_dom"/>
</dbReference>
<dbReference type="PANTHER" id="PTHR10587:SF133">
    <property type="entry name" value="CHITIN DEACETYLASE 1-RELATED"/>
    <property type="match status" value="1"/>
</dbReference>
<dbReference type="PANTHER" id="PTHR10587">
    <property type="entry name" value="GLYCOSYL TRANSFERASE-RELATED"/>
    <property type="match status" value="1"/>
</dbReference>
<dbReference type="SUPFAM" id="SSF88713">
    <property type="entry name" value="Glycoside hydrolase/deacetylase"/>
    <property type="match status" value="1"/>
</dbReference>
<keyword evidence="2 4" id="KW-0378">Hydrolase</keyword>
<dbReference type="InterPro" id="IPR011330">
    <property type="entry name" value="Glyco_hydro/deAcase_b/a-brl"/>
</dbReference>
<gene>
    <name evidence="4" type="ORF">ACFS6H_00170</name>
</gene>
<dbReference type="GO" id="GO:0016787">
    <property type="term" value="F:hydrolase activity"/>
    <property type="evidence" value="ECO:0007669"/>
    <property type="project" value="UniProtKB-KW"/>
</dbReference>
<proteinExistence type="predicted"/>
<dbReference type="EC" id="3.-.-.-" evidence="4"/>